<dbReference type="InterPro" id="IPR000917">
    <property type="entry name" value="Sulfatase_N"/>
</dbReference>
<dbReference type="PANTHER" id="PTHR42693">
    <property type="entry name" value="ARYLSULFATASE FAMILY MEMBER"/>
    <property type="match status" value="1"/>
</dbReference>
<evidence type="ECO:0000259" key="7">
    <source>
        <dbReference type="Pfam" id="PF13229"/>
    </source>
</evidence>
<comment type="similarity">
    <text evidence="1">Belongs to the sulfatase family.</text>
</comment>
<evidence type="ECO:0000256" key="1">
    <source>
        <dbReference type="ARBA" id="ARBA00008779"/>
    </source>
</evidence>
<evidence type="ECO:0000256" key="3">
    <source>
        <dbReference type="ARBA" id="ARBA00022801"/>
    </source>
</evidence>
<dbReference type="Pfam" id="PF00884">
    <property type="entry name" value="Sulfatase"/>
    <property type="match status" value="1"/>
</dbReference>
<feature type="chain" id="PRO_5028958424" evidence="5">
    <location>
        <begin position="18"/>
        <end position="763"/>
    </location>
</feature>
<dbReference type="Pfam" id="PF13229">
    <property type="entry name" value="Beta_helix"/>
    <property type="match status" value="1"/>
</dbReference>
<keyword evidence="2" id="KW-0479">Metal-binding</keyword>
<evidence type="ECO:0000256" key="2">
    <source>
        <dbReference type="ARBA" id="ARBA00022723"/>
    </source>
</evidence>
<name>A0A6C2U839_PONDE</name>
<evidence type="ECO:0000256" key="5">
    <source>
        <dbReference type="SAM" id="SignalP"/>
    </source>
</evidence>
<dbReference type="SUPFAM" id="SSF51126">
    <property type="entry name" value="Pectin lyase-like"/>
    <property type="match status" value="1"/>
</dbReference>
<keyword evidence="4" id="KW-0106">Calcium</keyword>
<feature type="domain" description="Right handed beta helix" evidence="7">
    <location>
        <begin position="532"/>
        <end position="714"/>
    </location>
</feature>
<dbReference type="SUPFAM" id="SSF53649">
    <property type="entry name" value="Alkaline phosphatase-like"/>
    <property type="match status" value="1"/>
</dbReference>
<dbReference type="EMBL" id="CAAHFG010000002">
    <property type="protein sequence ID" value="VGO15681.1"/>
    <property type="molecule type" value="Genomic_DNA"/>
</dbReference>
<dbReference type="InterPro" id="IPR050738">
    <property type="entry name" value="Sulfatase"/>
</dbReference>
<dbReference type="InterPro" id="IPR012334">
    <property type="entry name" value="Pectin_lyas_fold"/>
</dbReference>
<dbReference type="InterPro" id="IPR039448">
    <property type="entry name" value="Beta_helix"/>
</dbReference>
<dbReference type="InterPro" id="IPR011050">
    <property type="entry name" value="Pectin_lyase_fold/virulence"/>
</dbReference>
<dbReference type="PANTHER" id="PTHR42693:SF53">
    <property type="entry name" value="ENDO-4-O-SULFATASE"/>
    <property type="match status" value="1"/>
</dbReference>
<dbReference type="PROSITE" id="PS00523">
    <property type="entry name" value="SULFATASE_1"/>
    <property type="match status" value="1"/>
</dbReference>
<keyword evidence="3" id="KW-0378">Hydrolase</keyword>
<accession>A0A6C2U839</accession>
<feature type="domain" description="Sulfatase N-terminal" evidence="6">
    <location>
        <begin position="21"/>
        <end position="323"/>
    </location>
</feature>
<dbReference type="AlphaFoldDB" id="A0A6C2U839"/>
<dbReference type="Gene3D" id="2.160.20.10">
    <property type="entry name" value="Single-stranded right-handed beta-helix, Pectin lyase-like"/>
    <property type="match status" value="1"/>
</dbReference>
<dbReference type="RefSeq" id="WP_136081228.1">
    <property type="nucleotide sequence ID" value="NZ_CAAHFG010000002.1"/>
</dbReference>
<dbReference type="Gene3D" id="3.40.720.10">
    <property type="entry name" value="Alkaline Phosphatase, subunit A"/>
    <property type="match status" value="2"/>
</dbReference>
<sequence>MKRILIALLLCHAAAQAQQNNILLIIGDDIGLDSLHISNDDPTASFPPIPTLQALAKDGVLFSNGYAYPTCSPTRSSILTGRYGYRTGVLSPQSSENFSAAEYTLPEIFADQGLDYELASFGKWHLGGGNDGPNELGGWPHFSGALGGGLNNYRRWTKVVDGVETNVTQTYATTENTKDAAAWINAQGTNNWFAWIGFNAAHTPLHQPPPNLFTVDLTGLDTTNHPRPFYEAIIEAMDNRIGWLLDEIDTNNTTIIFIGDNGTANDVIQPPYDIAGRAKGSLYEGGTHVPFFIWGADVADGGRTNDSVVHVADLFATIIELAGGVPPETGADSRSLVPILDNGTFAPAEDSVLVETDNLVPGGGSGRGIRSGSYKLIRKDGQDEEFYNLSVDPLEEINLLEGSLGTVDAAIYDALAEKLDSWTNTPMQVYVDLDNLTGPWDGTSWTSAFQTVQAGIDEAEAQGGANVWVAEGIYRPATNSDRSASFMLESGVHLLGGFDGSETSEDQRNPAAHVTTLSGDLGADNSYHVIVGANGATLDGFTITGGKADGAGQNLHGAGLFCVDEISMTVNQCIFTGNHAHEGAGVYAYNASSSDFTDCVFSNNTAKRGAALLLRNGCSGTFSNCTFAHNVADWAGGAIYADYGSSPWFHDCTFSANSTTGKGGAFFTDDLASQVGISSPVFIDCSFAGNSASYRGGGIYNFEGSETAVTNTSFVGNSAGTGGGAIANDYKSELTLSGNTFLNNSGGTGEADVDSDATSVVFQ</sequence>
<organism evidence="8 9">
    <name type="scientific">Pontiella desulfatans</name>
    <dbReference type="NCBI Taxonomy" id="2750659"/>
    <lineage>
        <taxon>Bacteria</taxon>
        <taxon>Pseudomonadati</taxon>
        <taxon>Kiritimatiellota</taxon>
        <taxon>Kiritimatiellia</taxon>
        <taxon>Kiritimatiellales</taxon>
        <taxon>Pontiellaceae</taxon>
        <taxon>Pontiella</taxon>
    </lineage>
</organism>
<evidence type="ECO:0000256" key="4">
    <source>
        <dbReference type="ARBA" id="ARBA00022837"/>
    </source>
</evidence>
<gene>
    <name evidence="8" type="primary">atsA_218</name>
    <name evidence="8" type="ORF">PDESU_04266</name>
</gene>
<evidence type="ECO:0000259" key="6">
    <source>
        <dbReference type="Pfam" id="PF00884"/>
    </source>
</evidence>
<dbReference type="GO" id="GO:0004065">
    <property type="term" value="F:arylsulfatase activity"/>
    <property type="evidence" value="ECO:0007669"/>
    <property type="project" value="TreeGrafter"/>
</dbReference>
<keyword evidence="5" id="KW-0732">Signal</keyword>
<evidence type="ECO:0000313" key="8">
    <source>
        <dbReference type="EMBL" id="VGO15681.1"/>
    </source>
</evidence>
<protein>
    <submittedName>
        <fullName evidence="8">Arylsulfatase</fullName>
    </submittedName>
</protein>
<dbReference type="GO" id="GO:0046872">
    <property type="term" value="F:metal ion binding"/>
    <property type="evidence" value="ECO:0007669"/>
    <property type="project" value="UniProtKB-KW"/>
</dbReference>
<evidence type="ECO:0000313" key="9">
    <source>
        <dbReference type="Proteomes" id="UP000366872"/>
    </source>
</evidence>
<dbReference type="InterPro" id="IPR024607">
    <property type="entry name" value="Sulfatase_CS"/>
</dbReference>
<dbReference type="InterPro" id="IPR017850">
    <property type="entry name" value="Alkaline_phosphatase_core_sf"/>
</dbReference>
<reference evidence="8 9" key="1">
    <citation type="submission" date="2019-04" db="EMBL/GenBank/DDBJ databases">
        <authorList>
            <person name="Van Vliet M D."/>
        </authorList>
    </citation>
    <scope>NUCLEOTIDE SEQUENCE [LARGE SCALE GENOMIC DNA]</scope>
    <source>
        <strain evidence="8 9">F1</strain>
    </source>
</reference>
<dbReference type="Proteomes" id="UP000366872">
    <property type="component" value="Unassembled WGS sequence"/>
</dbReference>
<feature type="signal peptide" evidence="5">
    <location>
        <begin position="1"/>
        <end position="17"/>
    </location>
</feature>
<keyword evidence="9" id="KW-1185">Reference proteome</keyword>
<proteinExistence type="inferred from homology"/>